<feature type="transmembrane region" description="Helical" evidence="1">
    <location>
        <begin position="7"/>
        <end position="30"/>
    </location>
</feature>
<keyword evidence="3" id="KW-1185">Reference proteome</keyword>
<keyword evidence="1" id="KW-0812">Transmembrane</keyword>
<feature type="transmembrane region" description="Helical" evidence="1">
    <location>
        <begin position="148"/>
        <end position="167"/>
    </location>
</feature>
<organism evidence="2 3">
    <name type="scientific">Brevundimonas abyssalis TAR-001</name>
    <dbReference type="NCBI Taxonomy" id="1391729"/>
    <lineage>
        <taxon>Bacteria</taxon>
        <taxon>Pseudomonadati</taxon>
        <taxon>Pseudomonadota</taxon>
        <taxon>Alphaproteobacteria</taxon>
        <taxon>Caulobacterales</taxon>
        <taxon>Caulobacteraceae</taxon>
        <taxon>Brevundimonas</taxon>
    </lineage>
</organism>
<dbReference type="InterPro" id="IPR009339">
    <property type="entry name" value="DUF998"/>
</dbReference>
<dbReference type="EMBL" id="BATC01000002">
    <property type="protein sequence ID" value="GAD57936.1"/>
    <property type="molecule type" value="Genomic_DNA"/>
</dbReference>
<protein>
    <recommendedName>
        <fullName evidence="4">DUF998 domain-containing protein</fullName>
    </recommendedName>
</protein>
<feature type="transmembrane region" description="Helical" evidence="1">
    <location>
        <begin position="119"/>
        <end position="139"/>
    </location>
</feature>
<proteinExistence type="predicted"/>
<evidence type="ECO:0000313" key="2">
    <source>
        <dbReference type="EMBL" id="GAD57936.1"/>
    </source>
</evidence>
<gene>
    <name evidence="2" type="ORF">MBEBAB_0186</name>
</gene>
<name>A0A8E0KGW1_9CAUL</name>
<evidence type="ECO:0000313" key="3">
    <source>
        <dbReference type="Proteomes" id="UP000016569"/>
    </source>
</evidence>
<comment type="caution">
    <text evidence="2">The sequence shown here is derived from an EMBL/GenBank/DDBJ whole genome shotgun (WGS) entry which is preliminary data.</text>
</comment>
<dbReference type="AlphaFoldDB" id="A0A8E0KGW1"/>
<dbReference type="Pfam" id="PF06197">
    <property type="entry name" value="DUF998"/>
    <property type="match status" value="1"/>
</dbReference>
<evidence type="ECO:0000256" key="1">
    <source>
        <dbReference type="SAM" id="Phobius"/>
    </source>
</evidence>
<keyword evidence="1" id="KW-1133">Transmembrane helix</keyword>
<sequence>MNRLTAMLGIAYVAVMAGVILIGPLGYPGYSSLHQHISEMGATGAPHGPTISALFIATSVLLIAFWLLFLRALPFSAMRTAGVILLAINGLGLLGAGVYACDFECARNDPSVAQQLHDLFGGLGYLSGVLGLFMLALGLRGLDGWSRLFPLVMICAGVAALSLPLIAPEFPWHGAAQRMLETAFMTVIVAVAMRLWRSSAR</sequence>
<dbReference type="RefSeq" id="WP_021696032.1">
    <property type="nucleotide sequence ID" value="NZ_BATC01000002.1"/>
</dbReference>
<evidence type="ECO:0008006" key="4">
    <source>
        <dbReference type="Google" id="ProtNLM"/>
    </source>
</evidence>
<feature type="transmembrane region" description="Helical" evidence="1">
    <location>
        <begin position="50"/>
        <end position="69"/>
    </location>
</feature>
<dbReference type="Proteomes" id="UP000016569">
    <property type="component" value="Unassembled WGS sequence"/>
</dbReference>
<dbReference type="OrthoDB" id="679392at2"/>
<accession>A0A8E0KGW1</accession>
<keyword evidence="1" id="KW-0472">Membrane</keyword>
<reference evidence="3" key="1">
    <citation type="journal article" date="2013" name="Genome Announc.">
        <title>Draft Genome Sequence of the Dimorphic Prosthecate Bacterium Brevundimonas abyssalis TAR-001T.</title>
        <authorList>
            <person name="Tsubouchi T."/>
            <person name="Nishi S."/>
            <person name="Usui K."/>
            <person name="Shimane Y."/>
            <person name="Takaki Y."/>
            <person name="Maruyama T."/>
            <person name="Hatada Y."/>
        </authorList>
    </citation>
    <scope>NUCLEOTIDE SEQUENCE [LARGE SCALE GENOMIC DNA]</scope>
    <source>
        <strain evidence="3">TAR-001</strain>
    </source>
</reference>
<feature type="transmembrane region" description="Helical" evidence="1">
    <location>
        <begin position="179"/>
        <end position="196"/>
    </location>
</feature>
<feature type="transmembrane region" description="Helical" evidence="1">
    <location>
        <begin position="81"/>
        <end position="99"/>
    </location>
</feature>